<name>F7WZE2_9GAMM</name>
<dbReference type="STRING" id="261317.BCTU_222"/>
<keyword evidence="1" id="KW-0969">Cilium</keyword>
<organism evidence="1 2">
    <name type="scientific">Buchnera aphidicola</name>
    <name type="common">Cinara tujafilina</name>
    <dbReference type="NCBI Taxonomy" id="261317"/>
    <lineage>
        <taxon>Bacteria</taxon>
        <taxon>Pseudomonadati</taxon>
        <taxon>Pseudomonadota</taxon>
        <taxon>Gammaproteobacteria</taxon>
        <taxon>Enterobacterales</taxon>
        <taxon>Erwiniaceae</taxon>
        <taxon>Buchnera</taxon>
    </lineage>
</organism>
<evidence type="ECO:0000313" key="2">
    <source>
        <dbReference type="Proteomes" id="UP000006811"/>
    </source>
</evidence>
<reference evidence="1 2" key="1">
    <citation type="journal article" date="2011" name="Appl. Environ. Microbiol.">
        <title>The genome of Buchnera aphidicola from the aphid Cinara tujafilina provides new clues about the evolutionary history of metabolic losses in bacterial endosymbionts.</title>
        <authorList>
            <person name="Lamelas A."/>
            <person name="Gosalbes M.J."/>
            <person name="Moya A."/>
            <person name="Latorre A."/>
        </authorList>
    </citation>
    <scope>NUCLEOTIDE SEQUENCE [LARGE SCALE GENOMIC DNA]</scope>
    <source>
        <strain evidence="2">Cinara tujafilina</strain>
    </source>
</reference>
<dbReference type="AlphaFoldDB" id="F7WZE2"/>
<protein>
    <submittedName>
        <fullName evidence="1">Flagellar basal-body rod protein</fullName>
    </submittedName>
</protein>
<dbReference type="HOGENOM" id="CLU_1092706_0_0_6"/>
<proteinExistence type="predicted"/>
<accession>F7WZE2</accession>
<dbReference type="OrthoDB" id="9804559at2"/>
<keyword evidence="2" id="KW-1185">Reference proteome</keyword>
<keyword evidence="1" id="KW-0966">Cell projection</keyword>
<dbReference type="Proteomes" id="UP000006811">
    <property type="component" value="Chromosome"/>
</dbReference>
<dbReference type="EMBL" id="CP001817">
    <property type="protein sequence ID" value="AEH39804.1"/>
    <property type="molecule type" value="Genomic_DNA"/>
</dbReference>
<dbReference type="KEGG" id="baj:BCTU_222"/>
<dbReference type="eggNOG" id="COG4787">
    <property type="taxonomic scope" value="Bacteria"/>
</dbReference>
<sequence length="254" mass="29225">MNKIINSMLKSINHNLTEQKMLLNNIANSSTPNFKSNLFYDKTPNPSIDNPTTNERYNDPDKQEELVNEDIELLFDTMMHKNNFFSAIDEKGKEVFIKTNLNEPIKLNQKRELVIDKFRLLDTDNNIIIIKNGYNAVIQPDYTIIVSKDNDESKKSILLSKVKSIYLEDTDVVQRKNSKFCDLNQSGLEKYKENESEILIGNMPYHVNNESDVNLTENLIKTLSDVRHIKASIKVVSRANKNEERANVLLNGGM</sequence>
<evidence type="ECO:0000313" key="1">
    <source>
        <dbReference type="EMBL" id="AEH39804.1"/>
    </source>
</evidence>
<keyword evidence="1" id="KW-0282">Flagellum</keyword>
<gene>
    <name evidence="1" type="primary">flgF</name>
    <name evidence="1" type="ORF">BCTU_222</name>
</gene>